<sequence>MNKKVIAHLDGTDNPQGERTTILVSISEKGGMGKTIVGLTAAEQLTAANRSFFLVDADVSTPNVGLTYAPQMYREFKDVALQGGRASTPTLSRKGKGSESDRLTLQEQIVFTGNPDNYFHADKIFELAKVRDVLLVLPSQVATHINQWLEQNDAVEMLQDPENTIDIVFLFITNGTRESLDLFVESVERFEGQIPHVLVKNLGAPTDIRWERGDFDPDGKIQALLDKYGFKSIVFPEMLVAPEDKNKILSEYIPFGAALADTWMSDPSKRRLNKWLREATQVLGSTGYIPYHPKYLPPQTAEADGTTPAVDRTEQTQQ</sequence>
<evidence type="ECO:0008006" key="4">
    <source>
        <dbReference type="Google" id="ProtNLM"/>
    </source>
</evidence>
<dbReference type="eggNOG" id="COG0455">
    <property type="taxonomic scope" value="Bacteria"/>
</dbReference>
<dbReference type="Proteomes" id="UP000010366">
    <property type="component" value="Chromosome"/>
</dbReference>
<dbReference type="STRING" id="1173020.Cha6605_1584"/>
<evidence type="ECO:0000256" key="1">
    <source>
        <dbReference type="SAM" id="MobiDB-lite"/>
    </source>
</evidence>
<dbReference type="AlphaFoldDB" id="K9UE87"/>
<dbReference type="RefSeq" id="WP_015158912.1">
    <property type="nucleotide sequence ID" value="NC_019697.1"/>
</dbReference>
<accession>K9UE87</accession>
<evidence type="ECO:0000313" key="3">
    <source>
        <dbReference type="Proteomes" id="UP000010366"/>
    </source>
</evidence>
<gene>
    <name evidence="2" type="ORF">Cha6605_1584</name>
</gene>
<dbReference type="OrthoDB" id="200044at2"/>
<dbReference type="HOGENOM" id="CLU_820605_0_0_3"/>
<dbReference type="KEGG" id="cmp:Cha6605_1584"/>
<dbReference type="EMBL" id="CP003600">
    <property type="protein sequence ID" value="AFY92736.1"/>
    <property type="molecule type" value="Genomic_DNA"/>
</dbReference>
<feature type="region of interest" description="Disordered" evidence="1">
    <location>
        <begin position="295"/>
        <end position="318"/>
    </location>
</feature>
<organism evidence="2 3">
    <name type="scientific">Chamaesiphon minutus (strain ATCC 27169 / PCC 6605)</name>
    <dbReference type="NCBI Taxonomy" id="1173020"/>
    <lineage>
        <taxon>Bacteria</taxon>
        <taxon>Bacillati</taxon>
        <taxon>Cyanobacteriota</taxon>
        <taxon>Cyanophyceae</taxon>
        <taxon>Gomontiellales</taxon>
        <taxon>Chamaesiphonaceae</taxon>
        <taxon>Chamaesiphon</taxon>
    </lineage>
</organism>
<proteinExistence type="predicted"/>
<reference evidence="2 3" key="1">
    <citation type="submission" date="2012-05" db="EMBL/GenBank/DDBJ databases">
        <title>Finished chromosome of genome of Chamaesiphon sp. PCC 6605.</title>
        <authorList>
            <consortium name="US DOE Joint Genome Institute"/>
            <person name="Gugger M."/>
            <person name="Coursin T."/>
            <person name="Rippka R."/>
            <person name="Tandeau De Marsac N."/>
            <person name="Huntemann M."/>
            <person name="Wei C.-L."/>
            <person name="Han J."/>
            <person name="Detter J.C."/>
            <person name="Han C."/>
            <person name="Tapia R."/>
            <person name="Chen A."/>
            <person name="Kyrpides N."/>
            <person name="Mavromatis K."/>
            <person name="Markowitz V."/>
            <person name="Szeto E."/>
            <person name="Ivanova N."/>
            <person name="Pagani I."/>
            <person name="Pati A."/>
            <person name="Goodwin L."/>
            <person name="Nordberg H.P."/>
            <person name="Cantor M.N."/>
            <person name="Hua S.X."/>
            <person name="Woyke T."/>
            <person name="Kerfeld C.A."/>
        </authorList>
    </citation>
    <scope>NUCLEOTIDE SEQUENCE [LARGE SCALE GENOMIC DNA]</scope>
    <source>
        <strain evidence="3">ATCC 27169 / PCC 6605</strain>
    </source>
</reference>
<protein>
    <recommendedName>
        <fullName evidence="4">ATPase involved in chromosome partitioning</fullName>
    </recommendedName>
</protein>
<evidence type="ECO:0000313" key="2">
    <source>
        <dbReference type="EMBL" id="AFY92736.1"/>
    </source>
</evidence>
<name>K9UE87_CHAP6</name>
<keyword evidence="3" id="KW-1185">Reference proteome</keyword>